<evidence type="ECO:0000256" key="5">
    <source>
        <dbReference type="ARBA" id="ARBA00022977"/>
    </source>
</evidence>
<dbReference type="AlphaFoldDB" id="A0A6M4GP68"/>
<dbReference type="RefSeq" id="WP_171088707.1">
    <property type="nucleotide sequence ID" value="NZ_CP053069.1"/>
</dbReference>
<dbReference type="InterPro" id="IPR013785">
    <property type="entry name" value="Aldolase_TIM"/>
</dbReference>
<evidence type="ECO:0000313" key="13">
    <source>
        <dbReference type="EMBL" id="QJR09002.1"/>
    </source>
</evidence>
<dbReference type="NCBIfam" id="TIGR00693">
    <property type="entry name" value="thiE"/>
    <property type="match status" value="1"/>
</dbReference>
<evidence type="ECO:0000256" key="6">
    <source>
        <dbReference type="ARBA" id="ARBA00047334"/>
    </source>
</evidence>
<feature type="binding site" evidence="9">
    <location>
        <position position="76"/>
    </location>
    <ligand>
        <name>Mg(2+)</name>
        <dbReference type="ChEBI" id="CHEBI:18420"/>
    </ligand>
</feature>
<evidence type="ECO:0000256" key="10">
    <source>
        <dbReference type="RuleBase" id="RU003826"/>
    </source>
</evidence>
<feature type="domain" description="Thiamine phosphate synthase/TenI" evidence="12">
    <location>
        <begin position="14"/>
        <end position="193"/>
    </location>
</feature>
<comment type="catalytic activity">
    <reaction evidence="7 9 10">
        <text>2-(2-carboxy-4-methylthiazol-5-yl)ethyl phosphate + 4-amino-2-methyl-5-(diphosphooxymethyl)pyrimidine + 2 H(+) = thiamine phosphate + CO2 + diphosphate</text>
        <dbReference type="Rhea" id="RHEA:47848"/>
        <dbReference type="ChEBI" id="CHEBI:15378"/>
        <dbReference type="ChEBI" id="CHEBI:16526"/>
        <dbReference type="ChEBI" id="CHEBI:33019"/>
        <dbReference type="ChEBI" id="CHEBI:37575"/>
        <dbReference type="ChEBI" id="CHEBI:57841"/>
        <dbReference type="ChEBI" id="CHEBI:62890"/>
        <dbReference type="EC" id="2.5.1.3"/>
    </reaction>
</comment>
<dbReference type="GO" id="GO:0009229">
    <property type="term" value="P:thiamine diphosphate biosynthetic process"/>
    <property type="evidence" value="ECO:0007669"/>
    <property type="project" value="UniProtKB-UniRule"/>
</dbReference>
<comment type="pathway">
    <text evidence="1 9 11">Cofactor biosynthesis; thiamine diphosphate biosynthesis; thiamine phosphate from 4-amino-2-methyl-5-diphosphomethylpyrimidine and 4-methyl-5-(2-phosphoethyl)-thiazole: step 1/1.</text>
</comment>
<feature type="binding site" evidence="9">
    <location>
        <position position="143"/>
    </location>
    <ligand>
        <name>4-amino-2-methyl-5-(diphosphooxymethyl)pyrimidine</name>
        <dbReference type="ChEBI" id="CHEBI:57841"/>
    </ligand>
</feature>
<feature type="binding site" evidence="9">
    <location>
        <begin position="140"/>
        <end position="142"/>
    </location>
    <ligand>
        <name>2-[(2R,5Z)-2-carboxy-4-methylthiazol-5(2H)-ylidene]ethyl phosphate</name>
        <dbReference type="ChEBI" id="CHEBI:62899"/>
    </ligand>
</feature>
<proteinExistence type="inferred from homology"/>
<comment type="catalytic activity">
    <reaction evidence="6 9 10">
        <text>4-methyl-5-(2-phosphooxyethyl)-thiazole + 4-amino-2-methyl-5-(diphosphooxymethyl)pyrimidine + H(+) = thiamine phosphate + diphosphate</text>
        <dbReference type="Rhea" id="RHEA:22328"/>
        <dbReference type="ChEBI" id="CHEBI:15378"/>
        <dbReference type="ChEBI" id="CHEBI:33019"/>
        <dbReference type="ChEBI" id="CHEBI:37575"/>
        <dbReference type="ChEBI" id="CHEBI:57841"/>
        <dbReference type="ChEBI" id="CHEBI:58296"/>
        <dbReference type="EC" id="2.5.1.3"/>
    </reaction>
</comment>
<keyword evidence="5 9" id="KW-0784">Thiamine biosynthesis</keyword>
<evidence type="ECO:0000256" key="8">
    <source>
        <dbReference type="ARBA" id="ARBA00047883"/>
    </source>
</evidence>
<comment type="similarity">
    <text evidence="9 10">Belongs to the thiamine-phosphate synthase family.</text>
</comment>
<feature type="binding site" evidence="9">
    <location>
        <begin position="43"/>
        <end position="47"/>
    </location>
    <ligand>
        <name>4-amino-2-methyl-5-(diphosphooxymethyl)pyrimidine</name>
        <dbReference type="ChEBI" id="CHEBI:57841"/>
    </ligand>
</feature>
<evidence type="ECO:0000313" key="14">
    <source>
        <dbReference type="Proteomes" id="UP000501534"/>
    </source>
</evidence>
<gene>
    <name evidence="13" type="primary">thiE_1</name>
    <name evidence="9" type="synonym">thiE</name>
    <name evidence="13" type="ORF">DSM104443_00037</name>
</gene>
<dbReference type="KEGG" id="uru:DSM104443_00037"/>
<keyword evidence="2 9" id="KW-0808">Transferase</keyword>
<dbReference type="UniPathway" id="UPA00060">
    <property type="reaction ID" value="UER00141"/>
</dbReference>
<dbReference type="Proteomes" id="UP000501534">
    <property type="component" value="Chromosome"/>
</dbReference>
<dbReference type="GO" id="GO:0005737">
    <property type="term" value="C:cytoplasm"/>
    <property type="evidence" value="ECO:0007669"/>
    <property type="project" value="TreeGrafter"/>
</dbReference>
<evidence type="ECO:0000256" key="4">
    <source>
        <dbReference type="ARBA" id="ARBA00022842"/>
    </source>
</evidence>
<evidence type="ECO:0000259" key="12">
    <source>
        <dbReference type="Pfam" id="PF02581"/>
    </source>
</evidence>
<reference evidence="13 14" key="1">
    <citation type="submission" date="2020-04" db="EMBL/GenBank/DDBJ databases">
        <title>Usitatibacter rugosus gen. nov., sp. nov. and Usitatibacter palustris sp. nov., novel members of Usitatibacteraceae fam. nov. within the order Nitrosomonadales isolated from soil.</title>
        <authorList>
            <person name="Huber K.J."/>
            <person name="Neumann-Schaal M."/>
            <person name="Geppert A."/>
            <person name="Luckner M."/>
            <person name="Wanner G."/>
            <person name="Overmann J."/>
        </authorList>
    </citation>
    <scope>NUCLEOTIDE SEQUENCE [LARGE SCALE GENOMIC DNA]</scope>
    <source>
        <strain evidence="13 14">0125_3</strain>
    </source>
</reference>
<feature type="binding site" evidence="9">
    <location>
        <position position="170"/>
    </location>
    <ligand>
        <name>2-[(2R,5Z)-2-carboxy-4-methylthiazol-5(2H)-ylidene]ethyl phosphate</name>
        <dbReference type="ChEBI" id="CHEBI:62899"/>
    </ligand>
</feature>
<feature type="binding site" evidence="9">
    <location>
        <position position="75"/>
    </location>
    <ligand>
        <name>4-amino-2-methyl-5-(diphosphooxymethyl)pyrimidine</name>
        <dbReference type="ChEBI" id="CHEBI:57841"/>
    </ligand>
</feature>
<dbReference type="EMBL" id="CP053069">
    <property type="protein sequence ID" value="QJR09002.1"/>
    <property type="molecule type" value="Genomic_DNA"/>
</dbReference>
<protein>
    <recommendedName>
        <fullName evidence="9">Thiamine-phosphate synthase</fullName>
        <shortName evidence="9">TP synthase</shortName>
        <shortName evidence="9">TPS</shortName>
        <ecNumber evidence="9">2.5.1.3</ecNumber>
    </recommendedName>
    <alternativeName>
        <fullName evidence="9">Thiamine-phosphate pyrophosphorylase</fullName>
        <shortName evidence="9">TMP pyrophosphorylase</shortName>
        <shortName evidence="9">TMP-PPase</shortName>
    </alternativeName>
</protein>
<dbReference type="InterPro" id="IPR036206">
    <property type="entry name" value="ThiamineP_synth_sf"/>
</dbReference>
<dbReference type="EC" id="2.5.1.3" evidence="9"/>
<evidence type="ECO:0000256" key="11">
    <source>
        <dbReference type="RuleBase" id="RU004253"/>
    </source>
</evidence>
<keyword evidence="14" id="KW-1185">Reference proteome</keyword>
<comment type="catalytic activity">
    <reaction evidence="8 9 10">
        <text>2-[(2R,5Z)-2-carboxy-4-methylthiazol-5(2H)-ylidene]ethyl phosphate + 4-amino-2-methyl-5-(diphosphooxymethyl)pyrimidine + 2 H(+) = thiamine phosphate + CO2 + diphosphate</text>
        <dbReference type="Rhea" id="RHEA:47844"/>
        <dbReference type="ChEBI" id="CHEBI:15378"/>
        <dbReference type="ChEBI" id="CHEBI:16526"/>
        <dbReference type="ChEBI" id="CHEBI:33019"/>
        <dbReference type="ChEBI" id="CHEBI:37575"/>
        <dbReference type="ChEBI" id="CHEBI:57841"/>
        <dbReference type="ChEBI" id="CHEBI:62899"/>
        <dbReference type="EC" id="2.5.1.3"/>
    </reaction>
</comment>
<keyword evidence="3 9" id="KW-0479">Metal-binding</keyword>
<dbReference type="CDD" id="cd00564">
    <property type="entry name" value="TMP_TenI"/>
    <property type="match status" value="1"/>
</dbReference>
<evidence type="ECO:0000256" key="3">
    <source>
        <dbReference type="ARBA" id="ARBA00022723"/>
    </source>
</evidence>
<evidence type="ECO:0000256" key="7">
    <source>
        <dbReference type="ARBA" id="ARBA00047851"/>
    </source>
</evidence>
<evidence type="ECO:0000256" key="2">
    <source>
        <dbReference type="ARBA" id="ARBA00022679"/>
    </source>
</evidence>
<organism evidence="13 14">
    <name type="scientific">Usitatibacter rugosus</name>
    <dbReference type="NCBI Taxonomy" id="2732067"/>
    <lineage>
        <taxon>Bacteria</taxon>
        <taxon>Pseudomonadati</taxon>
        <taxon>Pseudomonadota</taxon>
        <taxon>Betaproteobacteria</taxon>
        <taxon>Nitrosomonadales</taxon>
        <taxon>Usitatibacteraceae</taxon>
        <taxon>Usitatibacter</taxon>
    </lineage>
</organism>
<dbReference type="InterPro" id="IPR022998">
    <property type="entry name" value="ThiamineP_synth_TenI"/>
</dbReference>
<name>A0A6M4GP68_9PROT</name>
<feature type="binding site" evidence="9">
    <location>
        <begin position="190"/>
        <end position="191"/>
    </location>
    <ligand>
        <name>2-[(2R,5Z)-2-carboxy-4-methylthiazol-5(2H)-ylidene]ethyl phosphate</name>
        <dbReference type="ChEBI" id="CHEBI:62899"/>
    </ligand>
</feature>
<dbReference type="Pfam" id="PF02581">
    <property type="entry name" value="TMP-TENI"/>
    <property type="match status" value="1"/>
</dbReference>
<feature type="binding site" evidence="9">
    <location>
        <position position="95"/>
    </location>
    <ligand>
        <name>Mg(2+)</name>
        <dbReference type="ChEBI" id="CHEBI:18420"/>
    </ligand>
</feature>
<dbReference type="GO" id="GO:0004789">
    <property type="term" value="F:thiamine-phosphate diphosphorylase activity"/>
    <property type="evidence" value="ECO:0007669"/>
    <property type="project" value="UniProtKB-UniRule"/>
</dbReference>
<accession>A0A6M4GP68</accession>
<dbReference type="HAMAP" id="MF_00097">
    <property type="entry name" value="TMP_synthase"/>
    <property type="match status" value="1"/>
</dbReference>
<keyword evidence="4 9" id="KW-0460">Magnesium</keyword>
<sequence>MSADPALARRLKGLYAITPEREDTERLAREVEQALEGGAAVVQYRAKHADAALALEQARRLRDLCRAFGAPLIVNDSLDLALEIAADGVHLGRDDGDVRAARVAMPGRLIGVSCYDDPIRARRAAEDGADYIGIGSVFPSTTKPQAVRAALDRLGDARRASAIPVAAIGGITAANAAVAISSGADMVAVISAVFDAPDVRAAARSIAVLFPLPETGTPHA</sequence>
<feature type="binding site" evidence="9">
    <location>
        <position position="113"/>
    </location>
    <ligand>
        <name>4-amino-2-methyl-5-(diphosphooxymethyl)pyrimidine</name>
        <dbReference type="ChEBI" id="CHEBI:57841"/>
    </ligand>
</feature>
<comment type="function">
    <text evidence="9">Condenses 4-methyl-5-(beta-hydroxyethyl)thiazole monophosphate (THZ-P) and 2-methyl-4-amino-5-hydroxymethyl pyrimidine pyrophosphate (HMP-PP) to form thiamine monophosphate (TMP).</text>
</comment>
<dbReference type="GO" id="GO:0000287">
    <property type="term" value="F:magnesium ion binding"/>
    <property type="evidence" value="ECO:0007669"/>
    <property type="project" value="UniProtKB-UniRule"/>
</dbReference>
<dbReference type="GO" id="GO:0009228">
    <property type="term" value="P:thiamine biosynthetic process"/>
    <property type="evidence" value="ECO:0007669"/>
    <property type="project" value="UniProtKB-KW"/>
</dbReference>
<dbReference type="Gene3D" id="3.20.20.70">
    <property type="entry name" value="Aldolase class I"/>
    <property type="match status" value="1"/>
</dbReference>
<dbReference type="PANTHER" id="PTHR20857:SF15">
    <property type="entry name" value="THIAMINE-PHOSPHATE SYNTHASE"/>
    <property type="match status" value="1"/>
</dbReference>
<dbReference type="PANTHER" id="PTHR20857">
    <property type="entry name" value="THIAMINE-PHOSPHATE PYROPHOSPHORYLASE"/>
    <property type="match status" value="1"/>
</dbReference>
<evidence type="ECO:0000256" key="1">
    <source>
        <dbReference type="ARBA" id="ARBA00005165"/>
    </source>
</evidence>
<dbReference type="InterPro" id="IPR034291">
    <property type="entry name" value="TMP_synthase"/>
</dbReference>
<comment type="cofactor">
    <cofactor evidence="9">
        <name>Mg(2+)</name>
        <dbReference type="ChEBI" id="CHEBI:18420"/>
    </cofactor>
    <text evidence="9">Binds 1 Mg(2+) ion per subunit.</text>
</comment>
<evidence type="ECO:0000256" key="9">
    <source>
        <dbReference type="HAMAP-Rule" id="MF_00097"/>
    </source>
</evidence>
<dbReference type="SUPFAM" id="SSF51391">
    <property type="entry name" value="Thiamin phosphate synthase"/>
    <property type="match status" value="1"/>
</dbReference>